<protein>
    <recommendedName>
        <fullName evidence="11">G-protein coupled receptors family 1 profile domain-containing protein</fullName>
    </recommendedName>
</protein>
<dbReference type="InterPro" id="IPR000276">
    <property type="entry name" value="GPCR_Rhodpsn"/>
</dbReference>
<evidence type="ECO:0000256" key="10">
    <source>
        <dbReference type="SAM" id="Phobius"/>
    </source>
</evidence>
<dbReference type="Pfam" id="PF00001">
    <property type="entry name" value="7tm_1"/>
    <property type="match status" value="2"/>
</dbReference>
<evidence type="ECO:0000259" key="11">
    <source>
        <dbReference type="PROSITE" id="PS50262"/>
    </source>
</evidence>
<evidence type="ECO:0000256" key="6">
    <source>
        <dbReference type="ARBA" id="ARBA00023136"/>
    </source>
</evidence>
<accession>A0AAU9WZ40</accession>
<proteinExistence type="predicted"/>
<dbReference type="GO" id="GO:0004930">
    <property type="term" value="F:G protein-coupled receptor activity"/>
    <property type="evidence" value="ECO:0007669"/>
    <property type="project" value="UniProtKB-KW"/>
</dbReference>
<keyword evidence="9" id="KW-0807">Transducer</keyword>
<evidence type="ECO:0000256" key="5">
    <source>
        <dbReference type="ARBA" id="ARBA00023040"/>
    </source>
</evidence>
<gene>
    <name evidence="12" type="ORF">PMEA_00014149</name>
</gene>
<evidence type="ECO:0000256" key="2">
    <source>
        <dbReference type="ARBA" id="ARBA00022475"/>
    </source>
</evidence>
<evidence type="ECO:0000256" key="1">
    <source>
        <dbReference type="ARBA" id="ARBA00004651"/>
    </source>
</evidence>
<sequence length="557" mass="64287">MPAATIYFIIPFCNDCIPQKDLVLLIVTVLHMANSLVNPIVHSFRMTMFKLALKKLRLNKMNVTDISALKKTFPVTTSLSPAFSVVFFLEGVSILLGNVFTIFVFWKHRAELKRTSYLLVNLAVADLLVAISILIVLGREVQNLAEGHNNVIKRWQFTFFMIWDTLCETASLLNLLVISLERLYAVRWPFRHRTLSTRTYIYSLVFVWVTSVLVPPFNFISFAFDEHSRAIHIIVILIFLVVLILICVGYFLIFLQTTQNIPDGFHQRRIQQNKKLSKTLCIVTFFSLVCWFPSIVMALAIDYTKYYTANSWNLSHSLHNLFLLFKVMQYGNSLVNPIVYSFRMPLFKSEINECFIKIFGARKTVISYNAIDYHTLCKRTKLSYSDSSLRMKTSLPLVFSVVLFLEGVSILLGNIFTIFVFWKHRAELKRTSYLLVNLAVADLLVAISIFLGFEVLNVAEGHNDLIKRWQFTFFMIWDTLCGTTSLLNLLVMQYGNSLVNPIVYSFRMPLFKSEIKDCFIKIFGARKTVISVNQQIDTHPEPSRKKIIDLGFYDTKL</sequence>
<feature type="transmembrane region" description="Helical" evidence="10">
    <location>
        <begin position="434"/>
        <end position="453"/>
    </location>
</feature>
<evidence type="ECO:0000256" key="7">
    <source>
        <dbReference type="ARBA" id="ARBA00023170"/>
    </source>
</evidence>
<keyword evidence="2" id="KW-1003">Cell membrane</keyword>
<dbReference type="SUPFAM" id="SSF81321">
    <property type="entry name" value="Family A G protein-coupled receptor-like"/>
    <property type="match status" value="2"/>
</dbReference>
<dbReference type="InterPro" id="IPR017452">
    <property type="entry name" value="GPCR_Rhodpsn_7TM"/>
</dbReference>
<feature type="transmembrane region" description="Helical" evidence="10">
    <location>
        <begin position="199"/>
        <end position="224"/>
    </location>
</feature>
<reference evidence="12 13" key="1">
    <citation type="submission" date="2022-05" db="EMBL/GenBank/DDBJ databases">
        <authorList>
            <consortium name="Genoscope - CEA"/>
            <person name="William W."/>
        </authorList>
    </citation>
    <scope>NUCLEOTIDE SEQUENCE [LARGE SCALE GENOMIC DNA]</scope>
</reference>
<dbReference type="EMBL" id="CALNXJ010000025">
    <property type="protein sequence ID" value="CAH3131117.1"/>
    <property type="molecule type" value="Genomic_DNA"/>
</dbReference>
<dbReference type="GO" id="GO:0005886">
    <property type="term" value="C:plasma membrane"/>
    <property type="evidence" value="ECO:0007669"/>
    <property type="project" value="UniProtKB-SubCell"/>
</dbReference>
<evidence type="ECO:0000313" key="13">
    <source>
        <dbReference type="Proteomes" id="UP001159428"/>
    </source>
</evidence>
<evidence type="ECO:0000256" key="3">
    <source>
        <dbReference type="ARBA" id="ARBA00022692"/>
    </source>
</evidence>
<keyword evidence="6 10" id="KW-0472">Membrane</keyword>
<keyword evidence="4 10" id="KW-1133">Transmembrane helix</keyword>
<feature type="transmembrane region" description="Helical" evidence="10">
    <location>
        <begin position="473"/>
        <end position="491"/>
    </location>
</feature>
<feature type="transmembrane region" description="Helical" evidence="10">
    <location>
        <begin position="276"/>
        <end position="301"/>
    </location>
</feature>
<evidence type="ECO:0000313" key="12">
    <source>
        <dbReference type="EMBL" id="CAH3131117.1"/>
    </source>
</evidence>
<feature type="domain" description="G-protein coupled receptors family 1 profile" evidence="11">
    <location>
        <begin position="413"/>
        <end position="481"/>
    </location>
</feature>
<evidence type="ECO:0000256" key="8">
    <source>
        <dbReference type="ARBA" id="ARBA00023180"/>
    </source>
</evidence>
<feature type="transmembrane region" description="Helical" evidence="10">
    <location>
        <begin position="82"/>
        <end position="106"/>
    </location>
</feature>
<dbReference type="AlphaFoldDB" id="A0AAU9WZ40"/>
<feature type="transmembrane region" description="Helical" evidence="10">
    <location>
        <begin position="22"/>
        <end position="41"/>
    </location>
</feature>
<comment type="caution">
    <text evidence="12">The sequence shown here is derived from an EMBL/GenBank/DDBJ whole genome shotgun (WGS) entry which is preliminary data.</text>
</comment>
<dbReference type="CDD" id="cd00637">
    <property type="entry name" value="7tm_classA_rhodopsin-like"/>
    <property type="match status" value="1"/>
</dbReference>
<evidence type="ECO:0000256" key="9">
    <source>
        <dbReference type="ARBA" id="ARBA00023224"/>
    </source>
</evidence>
<keyword evidence="3 10" id="KW-0812">Transmembrane</keyword>
<feature type="transmembrane region" description="Helical" evidence="10">
    <location>
        <begin position="230"/>
        <end position="255"/>
    </location>
</feature>
<dbReference type="PROSITE" id="PS50262">
    <property type="entry name" value="G_PROTEIN_RECEP_F1_2"/>
    <property type="match status" value="2"/>
</dbReference>
<feature type="transmembrane region" description="Helical" evidence="10">
    <location>
        <begin position="157"/>
        <end position="178"/>
    </location>
</feature>
<evidence type="ECO:0000256" key="4">
    <source>
        <dbReference type="ARBA" id="ARBA00022989"/>
    </source>
</evidence>
<keyword evidence="5" id="KW-0297">G-protein coupled receptor</keyword>
<feature type="domain" description="G-protein coupled receptors family 1 profile" evidence="11">
    <location>
        <begin position="97"/>
        <end position="340"/>
    </location>
</feature>
<dbReference type="PANTHER" id="PTHR24246">
    <property type="entry name" value="OLFACTORY RECEPTOR AND ADENOSINE RECEPTOR"/>
    <property type="match status" value="1"/>
</dbReference>
<dbReference type="PRINTS" id="PR00237">
    <property type="entry name" value="GPCRRHODOPSN"/>
</dbReference>
<dbReference type="Gene3D" id="1.20.1070.10">
    <property type="entry name" value="Rhodopsin 7-helix transmembrane proteins"/>
    <property type="match status" value="3"/>
</dbReference>
<feature type="transmembrane region" description="Helical" evidence="10">
    <location>
        <begin position="397"/>
        <end position="422"/>
    </location>
</feature>
<name>A0AAU9WZ40_9CNID</name>
<dbReference type="SMART" id="SM01381">
    <property type="entry name" value="7TM_GPCR_Srsx"/>
    <property type="match status" value="1"/>
</dbReference>
<dbReference type="Proteomes" id="UP001159428">
    <property type="component" value="Unassembled WGS sequence"/>
</dbReference>
<keyword evidence="13" id="KW-1185">Reference proteome</keyword>
<keyword evidence="8" id="KW-0325">Glycoprotein</keyword>
<dbReference type="PANTHER" id="PTHR24246:SF27">
    <property type="entry name" value="ADENOSINE RECEPTOR, ISOFORM A"/>
    <property type="match status" value="1"/>
</dbReference>
<feature type="transmembrane region" description="Helical" evidence="10">
    <location>
        <begin position="118"/>
        <end position="137"/>
    </location>
</feature>
<comment type="subcellular location">
    <subcellularLocation>
        <location evidence="1">Cell membrane</location>
        <topology evidence="1">Multi-pass membrane protein</topology>
    </subcellularLocation>
</comment>
<organism evidence="12 13">
    <name type="scientific">Pocillopora meandrina</name>
    <dbReference type="NCBI Taxonomy" id="46732"/>
    <lineage>
        <taxon>Eukaryota</taxon>
        <taxon>Metazoa</taxon>
        <taxon>Cnidaria</taxon>
        <taxon>Anthozoa</taxon>
        <taxon>Hexacorallia</taxon>
        <taxon>Scleractinia</taxon>
        <taxon>Astrocoeniina</taxon>
        <taxon>Pocilloporidae</taxon>
        <taxon>Pocillopora</taxon>
    </lineage>
</organism>
<keyword evidence="7" id="KW-0675">Receptor</keyword>